<proteinExistence type="predicted"/>
<organism evidence="2 3">
    <name type="scientific">Enterovibrio norvegicus</name>
    <dbReference type="NCBI Taxonomy" id="188144"/>
    <lineage>
        <taxon>Bacteria</taxon>
        <taxon>Pseudomonadati</taxon>
        <taxon>Pseudomonadota</taxon>
        <taxon>Gammaproteobacteria</taxon>
        <taxon>Vibrionales</taxon>
        <taxon>Vibrionaceae</taxon>
        <taxon>Enterovibrio</taxon>
    </lineage>
</organism>
<dbReference type="EMBL" id="JBGONM010000090">
    <property type="protein sequence ID" value="MEZ8083947.1"/>
    <property type="molecule type" value="Genomic_DNA"/>
</dbReference>
<evidence type="ECO:0000256" key="1">
    <source>
        <dbReference type="SAM" id="Phobius"/>
    </source>
</evidence>
<comment type="caution">
    <text evidence="2">The sequence shown here is derived from an EMBL/GenBank/DDBJ whole genome shotgun (WGS) entry which is preliminary data.</text>
</comment>
<feature type="transmembrane region" description="Helical" evidence="1">
    <location>
        <begin position="159"/>
        <end position="182"/>
    </location>
</feature>
<keyword evidence="1" id="KW-0472">Membrane</keyword>
<dbReference type="Proteomes" id="UP001569154">
    <property type="component" value="Unassembled WGS sequence"/>
</dbReference>
<feature type="transmembrane region" description="Helical" evidence="1">
    <location>
        <begin position="121"/>
        <end position="139"/>
    </location>
</feature>
<dbReference type="RefSeq" id="WP_158009074.1">
    <property type="nucleotide sequence ID" value="NZ_AJYG02000011.1"/>
</dbReference>
<sequence>MIDSSRYCTDCKNALFAPSSKKMSEKLVETLEKKEKAKVKTNRVGRVEYLFNSFGTWIMLPALINSNIPKHSDLRLFHTHIEASTHLSVSITPLESWLWLLPVIVSLLFTMGRVKDLNWPVNTAFLLWTPLTTLLLFLIPGTRGENGYGLEPKNPNIFISIIAVLASIPYLVLVVLLTLGLLSKFT</sequence>
<name>A0ABV4L8C4_9GAMM</name>
<evidence type="ECO:0000313" key="2">
    <source>
        <dbReference type="EMBL" id="MEZ8083947.1"/>
    </source>
</evidence>
<keyword evidence="1" id="KW-1133">Transmembrane helix</keyword>
<protein>
    <submittedName>
        <fullName evidence="2">DUF805 domain-containing protein</fullName>
    </submittedName>
</protein>
<gene>
    <name evidence="2" type="ORF">ACED35_22790</name>
</gene>
<keyword evidence="1" id="KW-0812">Transmembrane</keyword>
<feature type="transmembrane region" description="Helical" evidence="1">
    <location>
        <begin position="96"/>
        <end position="114"/>
    </location>
</feature>
<reference evidence="2 3" key="1">
    <citation type="submission" date="2024-06" db="EMBL/GenBank/DDBJ databases">
        <authorList>
            <person name="Steensen K."/>
            <person name="Seneca J."/>
            <person name="Bartlau N."/>
            <person name="Yu A.X."/>
            <person name="Polz M.F."/>
        </authorList>
    </citation>
    <scope>NUCLEOTIDE SEQUENCE [LARGE SCALE GENOMIC DNA]</scope>
    <source>
        <strain evidence="2 3">1F260</strain>
    </source>
</reference>
<accession>A0ABV4L8C4</accession>
<keyword evidence="3" id="KW-1185">Reference proteome</keyword>
<evidence type="ECO:0000313" key="3">
    <source>
        <dbReference type="Proteomes" id="UP001569154"/>
    </source>
</evidence>
<feature type="transmembrane region" description="Helical" evidence="1">
    <location>
        <begin position="49"/>
        <end position="68"/>
    </location>
</feature>